<comment type="caution">
    <text evidence="2">The sequence shown here is derived from an EMBL/GenBank/DDBJ whole genome shotgun (WGS) entry which is preliminary data.</text>
</comment>
<feature type="region of interest" description="Disordered" evidence="1">
    <location>
        <begin position="1"/>
        <end position="46"/>
    </location>
</feature>
<name>A0ABN8PQR2_9CNID</name>
<proteinExistence type="predicted"/>
<dbReference type="EMBL" id="CALNXK010000085">
    <property type="protein sequence ID" value="CAH3148848.1"/>
    <property type="molecule type" value="Genomic_DNA"/>
</dbReference>
<evidence type="ECO:0000313" key="2">
    <source>
        <dbReference type="EMBL" id="CAH3148848.1"/>
    </source>
</evidence>
<gene>
    <name evidence="2" type="ORF">PLOB_00046833</name>
</gene>
<dbReference type="Proteomes" id="UP001159405">
    <property type="component" value="Unassembled WGS sequence"/>
</dbReference>
<organism evidence="2 3">
    <name type="scientific">Porites lobata</name>
    <dbReference type="NCBI Taxonomy" id="104759"/>
    <lineage>
        <taxon>Eukaryota</taxon>
        <taxon>Metazoa</taxon>
        <taxon>Cnidaria</taxon>
        <taxon>Anthozoa</taxon>
        <taxon>Hexacorallia</taxon>
        <taxon>Scleractinia</taxon>
        <taxon>Fungiina</taxon>
        <taxon>Poritidae</taxon>
        <taxon>Porites</taxon>
    </lineage>
</organism>
<dbReference type="Pfam" id="PF19058">
    <property type="entry name" value="DUF5754"/>
    <property type="match status" value="1"/>
</dbReference>
<sequence length="140" mass="16129">MESIIDIPTEEDKNFIGDDSYNHDEDPTYEPKDSSSSDEDNNVVTGKEFKKLTKKAKKLGAESLDYSTRKNNKYVATLPIGKKINFGSAQYPDFLIHKDKERKERYLARAKNIKNKQGELTFTNPESANFWSVNLLWSEE</sequence>
<evidence type="ECO:0000313" key="3">
    <source>
        <dbReference type="Proteomes" id="UP001159405"/>
    </source>
</evidence>
<protein>
    <submittedName>
        <fullName evidence="2">Uncharacterized protein</fullName>
    </submittedName>
</protein>
<evidence type="ECO:0000256" key="1">
    <source>
        <dbReference type="SAM" id="MobiDB-lite"/>
    </source>
</evidence>
<dbReference type="InterPro" id="IPR043930">
    <property type="entry name" value="DUF5754"/>
</dbReference>
<keyword evidence="3" id="KW-1185">Reference proteome</keyword>
<feature type="compositionally biased region" description="Basic and acidic residues" evidence="1">
    <location>
        <begin position="10"/>
        <end position="35"/>
    </location>
</feature>
<reference evidence="2 3" key="1">
    <citation type="submission" date="2022-05" db="EMBL/GenBank/DDBJ databases">
        <authorList>
            <consortium name="Genoscope - CEA"/>
            <person name="William W."/>
        </authorList>
    </citation>
    <scope>NUCLEOTIDE SEQUENCE [LARGE SCALE GENOMIC DNA]</scope>
</reference>
<accession>A0ABN8PQR2</accession>